<dbReference type="Gene3D" id="3.30.70.100">
    <property type="match status" value="1"/>
</dbReference>
<keyword evidence="1" id="KW-0488">Methylation</keyword>
<evidence type="ECO:0000256" key="6">
    <source>
        <dbReference type="SAM" id="MobiDB-lite"/>
    </source>
</evidence>
<reference evidence="8" key="1">
    <citation type="submission" date="2023-10" db="EMBL/GenBank/DDBJ databases">
        <title>Chromosome-level genome of the transformable northern wattle, Acacia crassicarpa.</title>
        <authorList>
            <person name="Massaro I."/>
            <person name="Sinha N.R."/>
            <person name="Poethig S."/>
            <person name="Leichty A.R."/>
        </authorList>
    </citation>
    <scope>NUCLEOTIDE SEQUENCE</scope>
    <source>
        <strain evidence="8">Acra3RX</strain>
        <tissue evidence="8">Leaf</tissue>
    </source>
</reference>
<dbReference type="InterPro" id="IPR006121">
    <property type="entry name" value="HMA_dom"/>
</dbReference>
<dbReference type="GO" id="GO:0046872">
    <property type="term" value="F:metal ion binding"/>
    <property type="evidence" value="ECO:0007669"/>
    <property type="project" value="UniProtKB-KW"/>
</dbReference>
<dbReference type="Pfam" id="PF00403">
    <property type="entry name" value="HMA"/>
    <property type="match status" value="1"/>
</dbReference>
<dbReference type="SUPFAM" id="SSF55008">
    <property type="entry name" value="HMA, heavy metal-associated domain"/>
    <property type="match status" value="1"/>
</dbReference>
<dbReference type="InterPro" id="IPR036163">
    <property type="entry name" value="HMA_dom_sf"/>
</dbReference>
<accession>A0AAE1JPR2</accession>
<gene>
    <name evidence="8" type="ORF">QN277_021842</name>
</gene>
<feature type="domain" description="HMA" evidence="7">
    <location>
        <begin position="22"/>
        <end position="85"/>
    </location>
</feature>
<evidence type="ECO:0000313" key="8">
    <source>
        <dbReference type="EMBL" id="KAK4273438.1"/>
    </source>
</evidence>
<feature type="compositionally biased region" description="Basic residues" evidence="6">
    <location>
        <begin position="200"/>
        <end position="211"/>
    </location>
</feature>
<comment type="similarity">
    <text evidence="5">Belongs to the HIPP family.</text>
</comment>
<evidence type="ECO:0000256" key="5">
    <source>
        <dbReference type="ARBA" id="ARBA00024045"/>
    </source>
</evidence>
<keyword evidence="2" id="KW-0479">Metal-binding</keyword>
<evidence type="ECO:0000256" key="4">
    <source>
        <dbReference type="ARBA" id="ARBA00023289"/>
    </source>
</evidence>
<dbReference type="AlphaFoldDB" id="A0AAE1JPR2"/>
<sequence>MAATETKVAVNEGEEQIEPLICKNYALKVSIHCEGCKRKVKKILQSIDGVYSINIDLKKQKVMVMGNVDSKTLIKKLTKAGKHAELWPEKSDSKKKKQGKSENKEKQSDPESREDSSQVSDEDEKGGVKVVVQDTAKNGEGGIPIKNSEGCGSAAGKSGVQFQALRPEVKQVVTISAGNEPPTPGYNENEARNESSGGGSKKKKKKKKKGQKGNNSGAEGGERSGNAPANQGRVQVLEAVSNIPSQANQNPPGHHIGHQYPPHYQYAPLAYGVNHHAAYPNSYSTAYYNSKGSYSYAHMHPSDEKGLEPPLYDSQPYKLQPSDSFAFLSDENPNGCAVM</sequence>
<evidence type="ECO:0000256" key="2">
    <source>
        <dbReference type="ARBA" id="ARBA00022723"/>
    </source>
</evidence>
<feature type="compositionally biased region" description="Basic and acidic residues" evidence="6">
    <location>
        <begin position="82"/>
        <end position="92"/>
    </location>
</feature>
<evidence type="ECO:0000256" key="1">
    <source>
        <dbReference type="ARBA" id="ARBA00022481"/>
    </source>
</evidence>
<name>A0AAE1JPR2_9FABA</name>
<dbReference type="PANTHER" id="PTHR45868">
    <property type="entry name" value="HEAVY METAL-ASSOCIATED ISOPRENYLATED PLANT PROTEIN 33-RELATED"/>
    <property type="match status" value="1"/>
</dbReference>
<feature type="compositionally biased region" description="Basic and acidic residues" evidence="6">
    <location>
        <begin position="99"/>
        <end position="116"/>
    </location>
</feature>
<keyword evidence="4" id="KW-0636">Prenylation</keyword>
<protein>
    <recommendedName>
        <fullName evidence="7">HMA domain-containing protein</fullName>
    </recommendedName>
</protein>
<evidence type="ECO:0000256" key="3">
    <source>
        <dbReference type="ARBA" id="ARBA00023288"/>
    </source>
</evidence>
<keyword evidence="3" id="KW-0449">Lipoprotein</keyword>
<comment type="caution">
    <text evidence="8">The sequence shown here is derived from an EMBL/GenBank/DDBJ whole genome shotgun (WGS) entry which is preliminary data.</text>
</comment>
<feature type="region of interest" description="Disordered" evidence="6">
    <location>
        <begin position="175"/>
        <end position="229"/>
    </location>
</feature>
<dbReference type="PANTHER" id="PTHR45868:SF80">
    <property type="entry name" value="F15K9.8-RELATED"/>
    <property type="match status" value="1"/>
</dbReference>
<organism evidence="8 9">
    <name type="scientific">Acacia crassicarpa</name>
    <name type="common">northern wattle</name>
    <dbReference type="NCBI Taxonomy" id="499986"/>
    <lineage>
        <taxon>Eukaryota</taxon>
        <taxon>Viridiplantae</taxon>
        <taxon>Streptophyta</taxon>
        <taxon>Embryophyta</taxon>
        <taxon>Tracheophyta</taxon>
        <taxon>Spermatophyta</taxon>
        <taxon>Magnoliopsida</taxon>
        <taxon>eudicotyledons</taxon>
        <taxon>Gunneridae</taxon>
        <taxon>Pentapetalae</taxon>
        <taxon>rosids</taxon>
        <taxon>fabids</taxon>
        <taxon>Fabales</taxon>
        <taxon>Fabaceae</taxon>
        <taxon>Caesalpinioideae</taxon>
        <taxon>mimosoid clade</taxon>
        <taxon>Acacieae</taxon>
        <taxon>Acacia</taxon>
    </lineage>
</organism>
<dbReference type="EMBL" id="JAWXYG010000005">
    <property type="protein sequence ID" value="KAK4273438.1"/>
    <property type="molecule type" value="Genomic_DNA"/>
</dbReference>
<dbReference type="PROSITE" id="PS50846">
    <property type="entry name" value="HMA_2"/>
    <property type="match status" value="1"/>
</dbReference>
<dbReference type="CDD" id="cd00371">
    <property type="entry name" value="HMA"/>
    <property type="match status" value="1"/>
</dbReference>
<dbReference type="Proteomes" id="UP001293593">
    <property type="component" value="Unassembled WGS sequence"/>
</dbReference>
<evidence type="ECO:0000259" key="7">
    <source>
        <dbReference type="PROSITE" id="PS50846"/>
    </source>
</evidence>
<proteinExistence type="inferred from homology"/>
<feature type="region of interest" description="Disordered" evidence="6">
    <location>
        <begin position="82"/>
        <end position="156"/>
    </location>
</feature>
<keyword evidence="9" id="KW-1185">Reference proteome</keyword>
<evidence type="ECO:0000313" key="9">
    <source>
        <dbReference type="Proteomes" id="UP001293593"/>
    </source>
</evidence>
<dbReference type="FunFam" id="3.30.70.100:FF:000008">
    <property type="entry name" value="Copper transport protein ATOX1"/>
    <property type="match status" value="1"/>
</dbReference>